<keyword evidence="4 6" id="KW-0472">Membrane</keyword>
<keyword evidence="6" id="KW-0406">Ion transport</keyword>
<name>A0ABY7G6T4_MYAAR</name>
<keyword evidence="9" id="KW-1185">Reference proteome</keyword>
<evidence type="ECO:0000256" key="2">
    <source>
        <dbReference type="ARBA" id="ARBA00022692"/>
    </source>
</evidence>
<evidence type="ECO:0000256" key="6">
    <source>
        <dbReference type="RuleBase" id="RU363126"/>
    </source>
</evidence>
<organism evidence="8 9">
    <name type="scientific">Mya arenaria</name>
    <name type="common">Soft-shell clam</name>
    <dbReference type="NCBI Taxonomy" id="6604"/>
    <lineage>
        <taxon>Eukaryota</taxon>
        <taxon>Metazoa</taxon>
        <taxon>Spiralia</taxon>
        <taxon>Lophotrochozoa</taxon>
        <taxon>Mollusca</taxon>
        <taxon>Bivalvia</taxon>
        <taxon>Autobranchia</taxon>
        <taxon>Heteroconchia</taxon>
        <taxon>Euheterodonta</taxon>
        <taxon>Imparidentia</taxon>
        <taxon>Neoheterodontei</taxon>
        <taxon>Myida</taxon>
        <taxon>Myoidea</taxon>
        <taxon>Myidae</taxon>
        <taxon>Mya</taxon>
    </lineage>
</organism>
<keyword evidence="6" id="KW-0813">Transport</keyword>
<evidence type="ECO:0000313" key="8">
    <source>
        <dbReference type="EMBL" id="WAR30138.1"/>
    </source>
</evidence>
<evidence type="ECO:0000256" key="3">
    <source>
        <dbReference type="ARBA" id="ARBA00022989"/>
    </source>
</evidence>
<dbReference type="PANTHER" id="PTHR10736">
    <property type="entry name" value="BESTROPHIN"/>
    <property type="match status" value="1"/>
</dbReference>
<feature type="transmembrane region" description="Helical" evidence="6">
    <location>
        <begin position="74"/>
        <end position="95"/>
    </location>
</feature>
<dbReference type="Proteomes" id="UP001164746">
    <property type="component" value="Chromosome 16"/>
</dbReference>
<keyword evidence="3 6" id="KW-1133">Transmembrane helix</keyword>
<dbReference type="EMBL" id="CP111027">
    <property type="protein sequence ID" value="WAR30138.1"/>
    <property type="molecule type" value="Genomic_DNA"/>
</dbReference>
<gene>
    <name evidence="8" type="ORF">MAR_003706</name>
</gene>
<comment type="function">
    <text evidence="6">Forms chloride channels.</text>
</comment>
<keyword evidence="6" id="KW-0407">Ion channel</keyword>
<feature type="transmembrane region" description="Helical" evidence="6">
    <location>
        <begin position="256"/>
        <end position="273"/>
    </location>
</feature>
<evidence type="ECO:0000313" key="9">
    <source>
        <dbReference type="Proteomes" id="UP001164746"/>
    </source>
</evidence>
<reference evidence="8" key="1">
    <citation type="submission" date="2022-11" db="EMBL/GenBank/DDBJ databases">
        <title>Centuries of genome instability and evolution in soft-shell clam transmissible cancer (bioRxiv).</title>
        <authorList>
            <person name="Hart S.F.M."/>
            <person name="Yonemitsu M.A."/>
            <person name="Giersch R.M."/>
            <person name="Beal B.F."/>
            <person name="Arriagada G."/>
            <person name="Davis B.W."/>
            <person name="Ostrander E.A."/>
            <person name="Goff S.P."/>
            <person name="Metzger M.J."/>
        </authorList>
    </citation>
    <scope>NUCLEOTIDE SEQUENCE</scope>
    <source>
        <strain evidence="8">MELC-2E11</strain>
        <tissue evidence="8">Siphon/mantle</tissue>
    </source>
</reference>
<keyword evidence="2 6" id="KW-0812">Transmembrane</keyword>
<dbReference type="Pfam" id="PF01062">
    <property type="entry name" value="Bestrophin"/>
    <property type="match status" value="1"/>
</dbReference>
<comment type="subcellular location">
    <subcellularLocation>
        <location evidence="6">Cell membrane</location>
        <topology evidence="6">Multi-pass membrane protein</topology>
    </subcellularLocation>
    <subcellularLocation>
        <location evidence="1">Membrane</location>
    </subcellularLocation>
</comment>
<feature type="transmembrane region" description="Helical" evidence="6">
    <location>
        <begin position="36"/>
        <end position="54"/>
    </location>
</feature>
<comment type="similarity">
    <text evidence="5 6">Belongs to the anion channel-forming bestrophin (TC 1.A.46) family. Calcium-sensitive chloride channel subfamily.</text>
</comment>
<dbReference type="InterPro" id="IPR021134">
    <property type="entry name" value="Bestrophin-like"/>
</dbReference>
<evidence type="ECO:0000256" key="7">
    <source>
        <dbReference type="SAM" id="MobiDB-lite"/>
    </source>
</evidence>
<proteinExistence type="inferred from homology"/>
<feature type="transmembrane region" description="Helical" evidence="6">
    <location>
        <begin position="224"/>
        <end position="244"/>
    </location>
</feature>
<keyword evidence="6" id="KW-1003">Cell membrane</keyword>
<feature type="transmembrane region" description="Helical" evidence="6">
    <location>
        <begin position="131"/>
        <end position="152"/>
    </location>
</feature>
<evidence type="ECO:0000256" key="5">
    <source>
        <dbReference type="ARBA" id="ARBA00034769"/>
    </source>
</evidence>
<evidence type="ECO:0000256" key="1">
    <source>
        <dbReference type="ARBA" id="ARBA00004370"/>
    </source>
</evidence>
<dbReference type="InterPro" id="IPR000615">
    <property type="entry name" value="Bestrophin"/>
</dbReference>
<keyword evidence="6" id="KW-0868">Chloride</keyword>
<protein>
    <recommendedName>
        <fullName evidence="6">Bestrophin homolog</fullName>
    </recommendedName>
</protein>
<keyword evidence="6" id="KW-0869">Chloride channel</keyword>
<feature type="region of interest" description="Disordered" evidence="7">
    <location>
        <begin position="432"/>
        <end position="459"/>
    </location>
</feature>
<sequence>MTIIYQYKVASASFLGFFRLLKAWRGSVYKLIYKETIVFCVMYAIISLVYRLALDATQRRLFEQLVGYCNAYTNMIPVSFVLGFYVSLIVGRWWTQFTNVPWPDRTLYIMGSYLVGRDENRRMLRRTVARYMLASLVLILRSVSVSVMKRFLTQVEVAMFENVRCKYNKFWVPLVWANTVLTTARREGRIESEYGFKFVLEQIADFRDKCSICFVYDWITIPLVYTQVVTLAVYMFFGACLIGRQYVENEDDMPDLYIPFFTLLQFLFYMGWLKVAEQLINPFGEDDDDFDMNWLLDRHFTVAMNLVDYCHSVHPPLVKDVHFDDVAKEELPYTEAAMGSRRPNFMGSTYNLARPSTVSQRNVPNPEAYEAARMNNGSFAGLRKRSNATMRAGAVGSGSSWSLFGNRSSSPNRKFGSRGRLSYLANGNPALGPLNFLAPPNAEYPQMENRDSRSSHPNI</sequence>
<feature type="compositionally biased region" description="Basic and acidic residues" evidence="7">
    <location>
        <begin position="448"/>
        <end position="459"/>
    </location>
</feature>
<accession>A0ABY7G6T4</accession>
<evidence type="ECO:0000256" key="4">
    <source>
        <dbReference type="ARBA" id="ARBA00023136"/>
    </source>
</evidence>